<dbReference type="InterPro" id="IPR029058">
    <property type="entry name" value="AB_hydrolase_fold"/>
</dbReference>
<evidence type="ECO:0000259" key="3">
    <source>
        <dbReference type="Pfam" id="PF00561"/>
    </source>
</evidence>
<dbReference type="InterPro" id="IPR000073">
    <property type="entry name" value="AB_hydrolase_1"/>
</dbReference>
<feature type="region of interest" description="Disordered" evidence="2">
    <location>
        <begin position="1"/>
        <end position="28"/>
    </location>
</feature>
<sequence length="273" mass="28915">MSQPVTAIPQDDYPEVHATRRPRSDGGAQRTLVLVHDGAAANWSWHRQVEAFGDYRVLTPNLPGYGSRRGESWQGLASAGEDLAAFIAERVDAGRVDVAGLGLGALAVLHVMAHHAELLDAVVLTGVPVPRPSVAARRAAAARGRFPGAHRAGGTWFARVQAGAYGAVDGLVNDAAAAETVAAVAQENYAEVLTGELAAFGGDTLVLAGAKEPAHIQRGVARLQEALPAAQAARVPGVHHAWNLEEPVLFNAVLRRWLERRQLHPRLAAEGEH</sequence>
<evidence type="ECO:0000313" key="5">
    <source>
        <dbReference type="Proteomes" id="UP000625033"/>
    </source>
</evidence>
<evidence type="ECO:0000313" key="4">
    <source>
        <dbReference type="EMBL" id="MBG6085179.1"/>
    </source>
</evidence>
<gene>
    <name evidence="4" type="ORF">IW252_001946</name>
</gene>
<proteinExistence type="predicted"/>
<dbReference type="AlphaFoldDB" id="A0A931DA68"/>
<organism evidence="4 5">
    <name type="scientific">Zhihengliuella flava</name>
    <dbReference type="NCBI Taxonomy" id="1285193"/>
    <lineage>
        <taxon>Bacteria</taxon>
        <taxon>Bacillati</taxon>
        <taxon>Actinomycetota</taxon>
        <taxon>Actinomycetes</taxon>
        <taxon>Micrococcales</taxon>
        <taxon>Micrococcaceae</taxon>
        <taxon>Zhihengliuella</taxon>
    </lineage>
</organism>
<dbReference type="EMBL" id="JADOTZ010000001">
    <property type="protein sequence ID" value="MBG6085179.1"/>
    <property type="molecule type" value="Genomic_DNA"/>
</dbReference>
<evidence type="ECO:0000256" key="1">
    <source>
        <dbReference type="ARBA" id="ARBA00022801"/>
    </source>
</evidence>
<dbReference type="PANTHER" id="PTHR43798">
    <property type="entry name" value="MONOACYLGLYCEROL LIPASE"/>
    <property type="match status" value="1"/>
</dbReference>
<dbReference type="Proteomes" id="UP000625033">
    <property type="component" value="Unassembled WGS sequence"/>
</dbReference>
<comment type="caution">
    <text evidence="4">The sequence shown here is derived from an EMBL/GenBank/DDBJ whole genome shotgun (WGS) entry which is preliminary data.</text>
</comment>
<dbReference type="RefSeq" id="WP_196836392.1">
    <property type="nucleotide sequence ID" value="NZ_JADOTZ010000001.1"/>
</dbReference>
<dbReference type="InterPro" id="IPR050266">
    <property type="entry name" value="AB_hydrolase_sf"/>
</dbReference>
<reference evidence="4" key="1">
    <citation type="submission" date="2020-11" db="EMBL/GenBank/DDBJ databases">
        <title>Sequencing the genomes of 1000 actinobacteria strains.</title>
        <authorList>
            <person name="Klenk H.-P."/>
        </authorList>
    </citation>
    <scope>NUCLEOTIDE SEQUENCE</scope>
    <source>
        <strain evidence="4">DSM 26152</strain>
    </source>
</reference>
<feature type="domain" description="AB hydrolase-1" evidence="3">
    <location>
        <begin position="32"/>
        <end position="137"/>
    </location>
</feature>
<evidence type="ECO:0000256" key="2">
    <source>
        <dbReference type="SAM" id="MobiDB-lite"/>
    </source>
</evidence>
<protein>
    <submittedName>
        <fullName evidence="4">Pimeloyl-ACP methyl ester carboxylesterase</fullName>
    </submittedName>
</protein>
<dbReference type="Gene3D" id="3.40.50.1820">
    <property type="entry name" value="alpha/beta hydrolase"/>
    <property type="match status" value="1"/>
</dbReference>
<feature type="compositionally biased region" description="Basic and acidic residues" evidence="2">
    <location>
        <begin position="14"/>
        <end position="24"/>
    </location>
</feature>
<dbReference type="PANTHER" id="PTHR43798:SF31">
    <property type="entry name" value="AB HYDROLASE SUPERFAMILY PROTEIN YCLE"/>
    <property type="match status" value="1"/>
</dbReference>
<keyword evidence="1" id="KW-0378">Hydrolase</keyword>
<accession>A0A931DA68</accession>
<dbReference type="Pfam" id="PF00561">
    <property type="entry name" value="Abhydrolase_1"/>
    <property type="match status" value="1"/>
</dbReference>
<name>A0A931DA68_9MICC</name>
<dbReference type="GO" id="GO:0016020">
    <property type="term" value="C:membrane"/>
    <property type="evidence" value="ECO:0007669"/>
    <property type="project" value="TreeGrafter"/>
</dbReference>
<keyword evidence="5" id="KW-1185">Reference proteome</keyword>
<dbReference type="SUPFAM" id="SSF53474">
    <property type="entry name" value="alpha/beta-Hydrolases"/>
    <property type="match status" value="1"/>
</dbReference>
<dbReference type="GO" id="GO:0016787">
    <property type="term" value="F:hydrolase activity"/>
    <property type="evidence" value="ECO:0007669"/>
    <property type="project" value="UniProtKB-KW"/>
</dbReference>